<dbReference type="EMBL" id="JARGDH010000003">
    <property type="protein sequence ID" value="KAL0274038.1"/>
    <property type="molecule type" value="Genomic_DNA"/>
</dbReference>
<reference evidence="5" key="1">
    <citation type="journal article" date="2024" name="Gigascience">
        <title>Chromosome-level genome of the poultry shaft louse Menopon gallinae provides insight into the host-switching and adaptive evolution of parasitic lice.</title>
        <authorList>
            <person name="Xu Y."/>
            <person name="Ma L."/>
            <person name="Liu S."/>
            <person name="Liang Y."/>
            <person name="Liu Q."/>
            <person name="He Z."/>
            <person name="Tian L."/>
            <person name="Duan Y."/>
            <person name="Cai W."/>
            <person name="Li H."/>
            <person name="Song F."/>
        </authorList>
    </citation>
    <scope>NUCLEOTIDE SEQUENCE</scope>
    <source>
        <strain evidence="5">Cailab_2023a</strain>
    </source>
</reference>
<dbReference type="InterPro" id="IPR009091">
    <property type="entry name" value="RCC1/BLIP-II"/>
</dbReference>
<evidence type="ECO:0000256" key="3">
    <source>
        <dbReference type="PROSITE-ProRule" id="PRU00235"/>
    </source>
</evidence>
<feature type="repeat" description="RCC1" evidence="3">
    <location>
        <begin position="52"/>
        <end position="102"/>
    </location>
</feature>
<dbReference type="AlphaFoldDB" id="A0AAW2HXB6"/>
<evidence type="ECO:0000256" key="2">
    <source>
        <dbReference type="ARBA" id="ARBA00022737"/>
    </source>
</evidence>
<proteinExistence type="predicted"/>
<dbReference type="Gene3D" id="2.130.10.30">
    <property type="entry name" value="Regulator of chromosome condensation 1/beta-lactamase-inhibitor protein II"/>
    <property type="match status" value="2"/>
</dbReference>
<evidence type="ECO:0000313" key="5">
    <source>
        <dbReference type="EMBL" id="KAL0274038.1"/>
    </source>
</evidence>
<name>A0AAW2HXB6_9NEOP</name>
<dbReference type="SUPFAM" id="SSF50985">
    <property type="entry name" value="RCC1/BLIP-II"/>
    <property type="match status" value="1"/>
</dbReference>
<feature type="repeat" description="RCC1" evidence="3">
    <location>
        <begin position="204"/>
        <end position="258"/>
    </location>
</feature>
<gene>
    <name evidence="5" type="ORF">PYX00_006566</name>
</gene>
<organism evidence="5">
    <name type="scientific">Menopon gallinae</name>
    <name type="common">poultry shaft louse</name>
    <dbReference type="NCBI Taxonomy" id="328185"/>
    <lineage>
        <taxon>Eukaryota</taxon>
        <taxon>Metazoa</taxon>
        <taxon>Ecdysozoa</taxon>
        <taxon>Arthropoda</taxon>
        <taxon>Hexapoda</taxon>
        <taxon>Insecta</taxon>
        <taxon>Pterygota</taxon>
        <taxon>Neoptera</taxon>
        <taxon>Paraneoptera</taxon>
        <taxon>Psocodea</taxon>
        <taxon>Troctomorpha</taxon>
        <taxon>Phthiraptera</taxon>
        <taxon>Amblycera</taxon>
        <taxon>Menoponidae</taxon>
        <taxon>Menopon</taxon>
    </lineage>
</organism>
<dbReference type="InterPro" id="IPR058923">
    <property type="entry name" value="RCC1-like_dom"/>
</dbReference>
<evidence type="ECO:0000256" key="1">
    <source>
        <dbReference type="ARBA" id="ARBA00022658"/>
    </source>
</evidence>
<feature type="repeat" description="RCC1" evidence="3">
    <location>
        <begin position="103"/>
        <end position="151"/>
    </location>
</feature>
<keyword evidence="2" id="KW-0677">Repeat</keyword>
<feature type="repeat" description="RCC1" evidence="3">
    <location>
        <begin position="259"/>
        <end position="307"/>
    </location>
</feature>
<feature type="domain" description="RCC1-like" evidence="4">
    <location>
        <begin position="3"/>
        <end position="354"/>
    </location>
</feature>
<dbReference type="Pfam" id="PF25390">
    <property type="entry name" value="WD40_RLD"/>
    <property type="match status" value="1"/>
</dbReference>
<feature type="repeat" description="RCC1" evidence="3">
    <location>
        <begin position="152"/>
        <end position="204"/>
    </location>
</feature>
<sequence>MRIYSWGSNSHGQLGQGLEIEQSTEPLPVTFDTEVKDIVGGGKHTVLISKSGFLFSCGDNDKGQLSKDLSVKSLLIFEPILLKVKISKVSCGWDFNLALSEDQDVIGWGGNSFGQLGLPQVSYIYQPTVIFQGKAVDVGAGLRHSVIVDTEGCVSASGFGKKGQLGVSFSGEKRNLYEFMKVSSIKNAYKVACGESHTVVSTKGALYAWGDNKFGQLGVDPKSKPNSNVPIPVELKINHTDIAALVSGWSHSAILTGSGKVVSWGRNDYGQLGEGRTESWRPKTVEALIDVRQLILGSNHGVVLRHNGEVLCWGWNEHGNCGNGSCENVYEPTLLNTKDFDIQLIGTGSAHSFFCVN</sequence>
<dbReference type="InterPro" id="IPR000408">
    <property type="entry name" value="Reg_chr_condens"/>
</dbReference>
<evidence type="ECO:0000259" key="4">
    <source>
        <dbReference type="Pfam" id="PF25390"/>
    </source>
</evidence>
<feature type="repeat" description="RCC1" evidence="3">
    <location>
        <begin position="1"/>
        <end position="51"/>
    </location>
</feature>
<dbReference type="PANTHER" id="PTHR45982:SF1">
    <property type="entry name" value="REGULATOR OF CHROMOSOME CONDENSATION"/>
    <property type="match status" value="1"/>
</dbReference>
<dbReference type="PROSITE" id="PS50012">
    <property type="entry name" value="RCC1_3"/>
    <property type="match status" value="7"/>
</dbReference>
<keyword evidence="1" id="KW-0344">Guanine-nucleotide releasing factor</keyword>
<protein>
    <recommendedName>
        <fullName evidence="4">RCC1-like domain-containing protein</fullName>
    </recommendedName>
</protein>
<feature type="repeat" description="RCC1" evidence="3">
    <location>
        <begin position="308"/>
        <end position="357"/>
    </location>
</feature>
<comment type="caution">
    <text evidence="5">The sequence shown here is derived from an EMBL/GenBank/DDBJ whole genome shotgun (WGS) entry which is preliminary data.</text>
</comment>
<dbReference type="InterPro" id="IPR051553">
    <property type="entry name" value="Ran_GTPase-activating"/>
</dbReference>
<accession>A0AAW2HXB6</accession>
<dbReference type="PRINTS" id="PR00633">
    <property type="entry name" value="RCCNDNSATION"/>
</dbReference>
<dbReference type="PANTHER" id="PTHR45982">
    <property type="entry name" value="REGULATOR OF CHROMOSOME CONDENSATION"/>
    <property type="match status" value="1"/>
</dbReference>